<organism evidence="1 2">
    <name type="scientific">Croceitalea dokdonensis DOKDO 023</name>
    <dbReference type="NCBI Taxonomy" id="1300341"/>
    <lineage>
        <taxon>Bacteria</taxon>
        <taxon>Pseudomonadati</taxon>
        <taxon>Bacteroidota</taxon>
        <taxon>Flavobacteriia</taxon>
        <taxon>Flavobacteriales</taxon>
        <taxon>Flavobacteriaceae</taxon>
        <taxon>Croceitalea</taxon>
    </lineage>
</organism>
<reference evidence="1 2" key="1">
    <citation type="submission" date="2015-09" db="EMBL/GenBank/DDBJ databases">
        <title>Genome sequence of the marine flavobacterium Croceitalea dokdonensis DOKDO 023 that contains proton- and sodium-pumping rhodopsins.</title>
        <authorList>
            <person name="Kwon S.-K."/>
            <person name="Lee H.K."/>
            <person name="Kwak M.-J."/>
            <person name="Kim J.F."/>
        </authorList>
    </citation>
    <scope>NUCLEOTIDE SEQUENCE [LARGE SCALE GENOMIC DNA]</scope>
    <source>
        <strain evidence="1 2">DOKDO 023</strain>
    </source>
</reference>
<dbReference type="Proteomes" id="UP000050280">
    <property type="component" value="Unassembled WGS sequence"/>
</dbReference>
<proteinExistence type="predicted"/>
<name>A0A0P7AD86_9FLAO</name>
<gene>
    <name evidence="1" type="ORF">I595_2437</name>
</gene>
<sequence length="159" mass="18151">MQRLVLFLFILVCGSCDFFVSTQEKTEKEVRKALGEINWNEVDTYPMFDACDEYAPKSEQRTCFKNQLLERFADTLASLNLTAEKALNDTLWIDFIVDEDGFIIINEIKDNASIKDAFPGLEKDIAKRLNDITTVAPARKRSIPVSIKVRLPIIINTTE</sequence>
<dbReference type="OrthoDB" id="1191002at2"/>
<accession>A0A0P7AD86</accession>
<keyword evidence="2" id="KW-1185">Reference proteome</keyword>
<comment type="caution">
    <text evidence="1">The sequence shown here is derived from an EMBL/GenBank/DDBJ whole genome shotgun (WGS) entry which is preliminary data.</text>
</comment>
<dbReference type="STRING" id="1300341.I595_2437"/>
<dbReference type="AlphaFoldDB" id="A0A0P7AD86"/>
<dbReference type="EMBL" id="LDJX01000005">
    <property type="protein sequence ID" value="KPM31173.1"/>
    <property type="molecule type" value="Genomic_DNA"/>
</dbReference>
<evidence type="ECO:0000313" key="1">
    <source>
        <dbReference type="EMBL" id="KPM31173.1"/>
    </source>
</evidence>
<dbReference type="RefSeq" id="WP_054559507.1">
    <property type="nucleotide sequence ID" value="NZ_LDJX01000005.1"/>
</dbReference>
<protein>
    <submittedName>
        <fullName evidence="1">Uncharacterized protein</fullName>
    </submittedName>
</protein>
<evidence type="ECO:0000313" key="2">
    <source>
        <dbReference type="Proteomes" id="UP000050280"/>
    </source>
</evidence>